<feature type="non-terminal residue" evidence="1">
    <location>
        <position position="1"/>
    </location>
</feature>
<gene>
    <name evidence="1" type="ORF">CH063_01258</name>
</gene>
<organism evidence="1 2">
    <name type="scientific">Colletotrichum higginsianum (strain IMI 349063)</name>
    <name type="common">Crucifer anthracnose fungus</name>
    <dbReference type="NCBI Taxonomy" id="759273"/>
    <lineage>
        <taxon>Eukaryota</taxon>
        <taxon>Fungi</taxon>
        <taxon>Dikarya</taxon>
        <taxon>Ascomycota</taxon>
        <taxon>Pezizomycotina</taxon>
        <taxon>Sordariomycetes</taxon>
        <taxon>Hypocreomycetidae</taxon>
        <taxon>Glomerellales</taxon>
        <taxon>Glomerellaceae</taxon>
        <taxon>Colletotrichum</taxon>
        <taxon>Colletotrichum destructivum species complex</taxon>
    </lineage>
</organism>
<evidence type="ECO:0000313" key="2">
    <source>
        <dbReference type="Proteomes" id="UP000007174"/>
    </source>
</evidence>
<accession>H1V4M9</accession>
<dbReference type="Proteomes" id="UP000007174">
    <property type="component" value="Unassembled WGS sequence"/>
</dbReference>
<protein>
    <submittedName>
        <fullName evidence="1">Uncharacterized protein</fullName>
    </submittedName>
</protein>
<sequence>GVSTSKASRIVPRLLTVVPTPCVSPWIRNLDGILVEEIYQTSRFINPTLTHRQHYASQAAAPTALHSELPFSWTCVLDHQLSQVWASLRTDESTHDAARSSLFSSLNANCGGPLPAMQILPDGRVLYYRQTPTRSCLGHSFPNCSHLSNISTLLTLIDFSRSDFTVAHRKPRFLVSRLLSNPELNMSSTDGLSPPLPSLNSSLNHLMSDSACTDRLPHTTSDINHR</sequence>
<name>H1V4M9_COLHI</name>
<evidence type="ECO:0000313" key="1">
    <source>
        <dbReference type="EMBL" id="CCF35181.1"/>
    </source>
</evidence>
<reference evidence="2" key="1">
    <citation type="journal article" date="2012" name="Nat. Genet.">
        <title>Lifestyle transitions in plant pathogenic Colletotrichum fungi deciphered by genome and transcriptome analyses.</title>
        <authorList>
            <person name="O'Connell R.J."/>
            <person name="Thon M.R."/>
            <person name="Hacquard S."/>
            <person name="Amyotte S.G."/>
            <person name="Kleemann J."/>
            <person name="Torres M.F."/>
            <person name="Damm U."/>
            <person name="Buiate E.A."/>
            <person name="Epstein L."/>
            <person name="Alkan N."/>
            <person name="Altmueller J."/>
            <person name="Alvarado-Balderrama L."/>
            <person name="Bauser C.A."/>
            <person name="Becker C."/>
            <person name="Birren B.W."/>
            <person name="Chen Z."/>
            <person name="Choi J."/>
            <person name="Crouch J.A."/>
            <person name="Duvick J.P."/>
            <person name="Farman M.A."/>
            <person name="Gan P."/>
            <person name="Heiman D."/>
            <person name="Henrissat B."/>
            <person name="Howard R.J."/>
            <person name="Kabbage M."/>
            <person name="Koch C."/>
            <person name="Kracher B."/>
            <person name="Kubo Y."/>
            <person name="Law A.D."/>
            <person name="Lebrun M.-H."/>
            <person name="Lee Y.-H."/>
            <person name="Miyara I."/>
            <person name="Moore N."/>
            <person name="Neumann U."/>
            <person name="Nordstroem K."/>
            <person name="Panaccione D.G."/>
            <person name="Panstruga R."/>
            <person name="Place M."/>
            <person name="Proctor R.H."/>
            <person name="Prusky D."/>
            <person name="Rech G."/>
            <person name="Reinhardt R."/>
            <person name="Rollins J.A."/>
            <person name="Rounsley S."/>
            <person name="Schardl C.L."/>
            <person name="Schwartz D.C."/>
            <person name="Shenoy N."/>
            <person name="Shirasu K."/>
            <person name="Sikhakolli U.R."/>
            <person name="Stueber K."/>
            <person name="Sukno S.A."/>
            <person name="Sweigard J.A."/>
            <person name="Takano Y."/>
            <person name="Takahara H."/>
            <person name="Trail F."/>
            <person name="van der Does H.C."/>
            <person name="Voll L.M."/>
            <person name="Will I."/>
            <person name="Young S."/>
            <person name="Zeng Q."/>
            <person name="Zhang J."/>
            <person name="Zhou S."/>
            <person name="Dickman M.B."/>
            <person name="Schulze-Lefert P."/>
            <person name="Ver Loren van Themaat E."/>
            <person name="Ma L.-J."/>
            <person name="Vaillancourt L.J."/>
        </authorList>
    </citation>
    <scope>NUCLEOTIDE SEQUENCE [LARGE SCALE GENOMIC DNA]</scope>
    <source>
        <strain evidence="2">IMI 349063</strain>
    </source>
</reference>
<dbReference type="EMBL" id="CACQ02001435">
    <property type="protein sequence ID" value="CCF35181.1"/>
    <property type="molecule type" value="Genomic_DNA"/>
</dbReference>
<proteinExistence type="predicted"/>
<dbReference type="HOGENOM" id="CLU_1227329_0_0_1"/>
<dbReference type="AlphaFoldDB" id="H1V4M9"/>